<organism evidence="1 2">
    <name type="scientific">Goodea atripinnis</name>
    <dbReference type="NCBI Taxonomy" id="208336"/>
    <lineage>
        <taxon>Eukaryota</taxon>
        <taxon>Metazoa</taxon>
        <taxon>Chordata</taxon>
        <taxon>Craniata</taxon>
        <taxon>Vertebrata</taxon>
        <taxon>Euteleostomi</taxon>
        <taxon>Actinopterygii</taxon>
        <taxon>Neopterygii</taxon>
        <taxon>Teleostei</taxon>
        <taxon>Neoteleostei</taxon>
        <taxon>Acanthomorphata</taxon>
        <taxon>Ovalentaria</taxon>
        <taxon>Atherinomorphae</taxon>
        <taxon>Cyprinodontiformes</taxon>
        <taxon>Goodeidae</taxon>
        <taxon>Goodea</taxon>
    </lineage>
</organism>
<comment type="caution">
    <text evidence="1">The sequence shown here is derived from an EMBL/GenBank/DDBJ whole genome shotgun (WGS) entry which is preliminary data.</text>
</comment>
<reference evidence="1 2" key="1">
    <citation type="submission" date="2021-06" db="EMBL/GenBank/DDBJ databases">
        <authorList>
            <person name="Palmer J.M."/>
        </authorList>
    </citation>
    <scope>NUCLEOTIDE SEQUENCE [LARGE SCALE GENOMIC DNA]</scope>
    <source>
        <strain evidence="1 2">GA_2019</strain>
        <tissue evidence="1">Muscle</tissue>
    </source>
</reference>
<name>A0ABV0P929_9TELE</name>
<protein>
    <submittedName>
        <fullName evidence="1">Uncharacterized protein</fullName>
    </submittedName>
</protein>
<evidence type="ECO:0000313" key="2">
    <source>
        <dbReference type="Proteomes" id="UP001476798"/>
    </source>
</evidence>
<gene>
    <name evidence="1" type="ORF">GOODEAATRI_030421</name>
</gene>
<evidence type="ECO:0000313" key="1">
    <source>
        <dbReference type="EMBL" id="MEQ2179937.1"/>
    </source>
</evidence>
<feature type="non-terminal residue" evidence="1">
    <location>
        <position position="1"/>
    </location>
</feature>
<accession>A0ABV0P929</accession>
<keyword evidence="2" id="KW-1185">Reference proteome</keyword>
<sequence length="94" mass="10036">LGTSFCGDLPEFSSRAFGSYSSASQGGAGEPVSMAIRTALGRLQLDAPPAQSAPSSTFFRCHNAKVAFMVPSSVEYIWTLHAEPFHAQWRMAGP</sequence>
<dbReference type="Proteomes" id="UP001476798">
    <property type="component" value="Unassembled WGS sequence"/>
</dbReference>
<dbReference type="EMBL" id="JAHRIO010064774">
    <property type="protein sequence ID" value="MEQ2179937.1"/>
    <property type="molecule type" value="Genomic_DNA"/>
</dbReference>
<proteinExistence type="predicted"/>